<feature type="compositionally biased region" description="Low complexity" evidence="1">
    <location>
        <begin position="468"/>
        <end position="490"/>
    </location>
</feature>
<dbReference type="RefSeq" id="XP_062645045.1">
    <property type="nucleotide sequence ID" value="XM_062793456.1"/>
</dbReference>
<dbReference type="GO" id="GO:0005886">
    <property type="term" value="C:plasma membrane"/>
    <property type="evidence" value="ECO:0007669"/>
    <property type="project" value="TreeGrafter"/>
</dbReference>
<dbReference type="CDD" id="cd22952">
    <property type="entry name" value="ART10-like"/>
    <property type="match status" value="1"/>
</dbReference>
<dbReference type="GO" id="GO:0030674">
    <property type="term" value="F:protein-macromolecule adaptor activity"/>
    <property type="evidence" value="ECO:0007669"/>
    <property type="project" value="TreeGrafter"/>
</dbReference>
<dbReference type="AlphaFoldDB" id="A0AAN6TVI3"/>
<feature type="domain" description="Arrestin-like N-terminal" evidence="2">
    <location>
        <begin position="4"/>
        <end position="119"/>
    </location>
</feature>
<dbReference type="EMBL" id="MU853234">
    <property type="protein sequence ID" value="KAK4121274.1"/>
    <property type="molecule type" value="Genomic_DNA"/>
</dbReference>
<dbReference type="Pfam" id="PF00339">
    <property type="entry name" value="Arrestin_N"/>
    <property type="match status" value="1"/>
</dbReference>
<feature type="region of interest" description="Disordered" evidence="1">
    <location>
        <begin position="202"/>
        <end position="234"/>
    </location>
</feature>
<accession>A0AAN6TVI3</accession>
<feature type="region of interest" description="Disordered" evidence="1">
    <location>
        <begin position="458"/>
        <end position="567"/>
    </location>
</feature>
<comment type="caution">
    <text evidence="3">The sequence shown here is derived from an EMBL/GenBank/DDBJ whole genome shotgun (WGS) entry which is preliminary data.</text>
</comment>
<feature type="region of interest" description="Disordered" evidence="1">
    <location>
        <begin position="247"/>
        <end position="280"/>
    </location>
</feature>
<dbReference type="GO" id="GO:0070086">
    <property type="term" value="P:ubiquitin-dependent endocytosis"/>
    <property type="evidence" value="ECO:0007669"/>
    <property type="project" value="TreeGrafter"/>
</dbReference>
<name>A0AAN6TVI3_9PEZI</name>
<dbReference type="GO" id="GO:0031625">
    <property type="term" value="F:ubiquitin protein ligase binding"/>
    <property type="evidence" value="ECO:0007669"/>
    <property type="project" value="TreeGrafter"/>
</dbReference>
<evidence type="ECO:0000256" key="1">
    <source>
        <dbReference type="SAM" id="MobiDB-lite"/>
    </source>
</evidence>
<keyword evidence="4" id="KW-1185">Reference proteome</keyword>
<dbReference type="Proteomes" id="UP001302602">
    <property type="component" value="Unassembled WGS sequence"/>
</dbReference>
<protein>
    <recommendedName>
        <fullName evidence="2">Arrestin-like N-terminal domain-containing protein</fullName>
    </recommendedName>
</protein>
<organism evidence="3 4">
    <name type="scientific">Parathielavia appendiculata</name>
    <dbReference type="NCBI Taxonomy" id="2587402"/>
    <lineage>
        <taxon>Eukaryota</taxon>
        <taxon>Fungi</taxon>
        <taxon>Dikarya</taxon>
        <taxon>Ascomycota</taxon>
        <taxon>Pezizomycotina</taxon>
        <taxon>Sordariomycetes</taxon>
        <taxon>Sordariomycetidae</taxon>
        <taxon>Sordariales</taxon>
        <taxon>Chaetomiaceae</taxon>
        <taxon>Parathielavia</taxon>
    </lineage>
</organism>
<reference evidence="3" key="1">
    <citation type="journal article" date="2023" name="Mol. Phylogenet. Evol.">
        <title>Genome-scale phylogeny and comparative genomics of the fungal order Sordariales.</title>
        <authorList>
            <person name="Hensen N."/>
            <person name="Bonometti L."/>
            <person name="Westerberg I."/>
            <person name="Brannstrom I.O."/>
            <person name="Guillou S."/>
            <person name="Cros-Aarteil S."/>
            <person name="Calhoun S."/>
            <person name="Haridas S."/>
            <person name="Kuo A."/>
            <person name="Mondo S."/>
            <person name="Pangilinan J."/>
            <person name="Riley R."/>
            <person name="LaButti K."/>
            <person name="Andreopoulos B."/>
            <person name="Lipzen A."/>
            <person name="Chen C."/>
            <person name="Yan M."/>
            <person name="Daum C."/>
            <person name="Ng V."/>
            <person name="Clum A."/>
            <person name="Steindorff A."/>
            <person name="Ohm R.A."/>
            <person name="Martin F."/>
            <person name="Silar P."/>
            <person name="Natvig D.O."/>
            <person name="Lalanne C."/>
            <person name="Gautier V."/>
            <person name="Ament-Velasquez S.L."/>
            <person name="Kruys A."/>
            <person name="Hutchinson M.I."/>
            <person name="Powell A.J."/>
            <person name="Barry K."/>
            <person name="Miller A.N."/>
            <person name="Grigoriev I.V."/>
            <person name="Debuchy R."/>
            <person name="Gladieux P."/>
            <person name="Hiltunen Thoren M."/>
            <person name="Johannesson H."/>
        </authorList>
    </citation>
    <scope>NUCLEOTIDE SEQUENCE</scope>
    <source>
        <strain evidence="3">CBS 731.68</strain>
    </source>
</reference>
<feature type="compositionally biased region" description="Pro residues" evidence="1">
    <location>
        <begin position="266"/>
        <end position="277"/>
    </location>
</feature>
<evidence type="ECO:0000313" key="4">
    <source>
        <dbReference type="Proteomes" id="UP001302602"/>
    </source>
</evidence>
<dbReference type="InterPro" id="IPR014752">
    <property type="entry name" value="Arrestin-like_C"/>
</dbReference>
<reference evidence="3" key="2">
    <citation type="submission" date="2023-05" db="EMBL/GenBank/DDBJ databases">
        <authorList>
            <consortium name="Lawrence Berkeley National Laboratory"/>
            <person name="Steindorff A."/>
            <person name="Hensen N."/>
            <person name="Bonometti L."/>
            <person name="Westerberg I."/>
            <person name="Brannstrom I.O."/>
            <person name="Guillou S."/>
            <person name="Cros-Aarteil S."/>
            <person name="Calhoun S."/>
            <person name="Haridas S."/>
            <person name="Kuo A."/>
            <person name="Mondo S."/>
            <person name="Pangilinan J."/>
            <person name="Riley R."/>
            <person name="Labutti K."/>
            <person name="Andreopoulos B."/>
            <person name="Lipzen A."/>
            <person name="Chen C."/>
            <person name="Yanf M."/>
            <person name="Daum C."/>
            <person name="Ng V."/>
            <person name="Clum A."/>
            <person name="Ohm R."/>
            <person name="Martin F."/>
            <person name="Silar P."/>
            <person name="Natvig D."/>
            <person name="Lalanne C."/>
            <person name="Gautier V."/>
            <person name="Ament-Velasquez S.L."/>
            <person name="Kruys A."/>
            <person name="Hutchinson M.I."/>
            <person name="Powell A.J."/>
            <person name="Barry K."/>
            <person name="Miller A.N."/>
            <person name="Grigoriev I.V."/>
            <person name="Debuchy R."/>
            <person name="Gladieux P."/>
            <person name="Thoren M.H."/>
            <person name="Johannesson H."/>
        </authorList>
    </citation>
    <scope>NUCLEOTIDE SEQUENCE</scope>
    <source>
        <strain evidence="3">CBS 731.68</strain>
    </source>
</reference>
<dbReference type="GO" id="GO:0005829">
    <property type="term" value="C:cytosol"/>
    <property type="evidence" value="ECO:0007669"/>
    <property type="project" value="TreeGrafter"/>
</dbReference>
<dbReference type="InterPro" id="IPR050357">
    <property type="entry name" value="Arrestin_domain-protein"/>
</dbReference>
<dbReference type="Gene3D" id="2.60.40.640">
    <property type="match status" value="1"/>
</dbReference>
<sequence length="567" mass="62538">MSIRIILDNPPEFYTNLDVISGQVLLTLDRPEHVGLIVVKLEGESRTALAIAPDRPGLGIASARDRTSSGDTLHENHKILYKVGQVFPDENAPAMASPYILNQGQHRFPFQFKFPFNNSCGNAEAMAKIGGLVTPGGIFGPGFRVMDGTKQLMYAHVTKTLPPSFTGFPGEAEIRYYLKVTIQRPGIFKENWRYQTGLKFLPIEPPRPPKTNQEAYARRPFAFQPRSPRPGPYSKKRSSFFGRYLVPSTPGDASPNPQPSADGWPNGPPSPAAPDIPPSVEMSARLPHPAILTCNRPIPLRLIAKKLVAAHAHVYLIALQIDLVAKTTVRCHNLVNTEMNRWVIMSRQGLSLLLSRSEDPVGTEFVVPDDLWSQIHLPNTVMPSFITCNLSRDYHLEIKLGLAWGNPSARAQGTSLLGQRSKHNDPIEHPQELHLPLHFSKIEVYSGLAPPPALVEAMRQGRGRTSRPAKPAQQQPLASPSQPSHPTQTPNLPPRPAQQQSQQQPADALYPSQLQPGQDHPPYDDAPPTYEEAMAEEMTGPIIPPTTRPAYSGLTNENEPSTLPEKN</sequence>
<dbReference type="GeneID" id="87830225"/>
<evidence type="ECO:0000259" key="2">
    <source>
        <dbReference type="Pfam" id="PF00339"/>
    </source>
</evidence>
<proteinExistence type="predicted"/>
<dbReference type="InterPro" id="IPR011021">
    <property type="entry name" value="Arrestin-like_N"/>
</dbReference>
<dbReference type="PANTHER" id="PTHR11188">
    <property type="entry name" value="ARRESTIN DOMAIN CONTAINING PROTEIN"/>
    <property type="match status" value="1"/>
</dbReference>
<evidence type="ECO:0000313" key="3">
    <source>
        <dbReference type="EMBL" id="KAK4121274.1"/>
    </source>
</evidence>
<dbReference type="PANTHER" id="PTHR11188:SF166">
    <property type="entry name" value="ARRESTIN (OR S-ANTIGEN), N-TERMINAL DOMAIN PROTEIN (AFU_ORTHOLOGUE AFUA_7G02050)"/>
    <property type="match status" value="1"/>
</dbReference>
<gene>
    <name evidence="3" type="ORF">N657DRAFT_648099</name>
</gene>